<keyword evidence="9 10" id="KW-0472">Membrane</keyword>
<dbReference type="InterPro" id="IPR006121">
    <property type="entry name" value="HMA_dom"/>
</dbReference>
<dbReference type="SUPFAM" id="SSF55008">
    <property type="entry name" value="HMA, heavy metal-associated domain"/>
    <property type="match status" value="1"/>
</dbReference>
<evidence type="ECO:0000256" key="4">
    <source>
        <dbReference type="ARBA" id="ARBA00022723"/>
    </source>
</evidence>
<dbReference type="CDD" id="cd00371">
    <property type="entry name" value="HMA"/>
    <property type="match status" value="1"/>
</dbReference>
<dbReference type="EMBL" id="UINC01008152">
    <property type="protein sequence ID" value="SVA36742.1"/>
    <property type="molecule type" value="Genomic_DNA"/>
</dbReference>
<feature type="transmembrane region" description="Helical" evidence="10">
    <location>
        <begin position="186"/>
        <end position="211"/>
    </location>
</feature>
<reference evidence="12" key="1">
    <citation type="submission" date="2018-05" db="EMBL/GenBank/DDBJ databases">
        <authorList>
            <person name="Lanie J.A."/>
            <person name="Ng W.-L."/>
            <person name="Kazmierczak K.M."/>
            <person name="Andrzejewski T.M."/>
            <person name="Davidsen T.M."/>
            <person name="Wayne K.J."/>
            <person name="Tettelin H."/>
            <person name="Glass J.I."/>
            <person name="Rusch D."/>
            <person name="Podicherti R."/>
            <person name="Tsui H.-C.T."/>
            <person name="Winkler M.E."/>
        </authorList>
    </citation>
    <scope>NUCLEOTIDE SEQUENCE</scope>
</reference>
<dbReference type="SUPFAM" id="SSF81653">
    <property type="entry name" value="Calcium ATPase, transduction domain A"/>
    <property type="match status" value="1"/>
</dbReference>
<name>A0A381V8M6_9ZZZZ</name>
<keyword evidence="7" id="KW-1278">Translocase</keyword>
<dbReference type="GO" id="GO:0005507">
    <property type="term" value="F:copper ion binding"/>
    <property type="evidence" value="ECO:0007669"/>
    <property type="project" value="TreeGrafter"/>
</dbReference>
<dbReference type="GO" id="GO:0012505">
    <property type="term" value="C:endomembrane system"/>
    <property type="evidence" value="ECO:0007669"/>
    <property type="project" value="UniProtKB-SubCell"/>
</dbReference>
<feature type="transmembrane region" description="Helical" evidence="10">
    <location>
        <begin position="142"/>
        <end position="166"/>
    </location>
</feature>
<organism evidence="12">
    <name type="scientific">marine metagenome</name>
    <dbReference type="NCBI Taxonomy" id="408172"/>
    <lineage>
        <taxon>unclassified sequences</taxon>
        <taxon>metagenomes</taxon>
        <taxon>ecological metagenomes</taxon>
    </lineage>
</organism>
<feature type="transmembrane region" description="Helical" evidence="10">
    <location>
        <begin position="428"/>
        <end position="450"/>
    </location>
</feature>
<dbReference type="PANTHER" id="PTHR43520:SF8">
    <property type="entry name" value="P-TYPE CU(+) TRANSPORTER"/>
    <property type="match status" value="1"/>
</dbReference>
<dbReference type="GO" id="GO:0055070">
    <property type="term" value="P:copper ion homeostasis"/>
    <property type="evidence" value="ECO:0007669"/>
    <property type="project" value="TreeGrafter"/>
</dbReference>
<evidence type="ECO:0000256" key="7">
    <source>
        <dbReference type="ARBA" id="ARBA00022967"/>
    </source>
</evidence>
<dbReference type="NCBIfam" id="TIGR01525">
    <property type="entry name" value="ATPase-IB_hvy"/>
    <property type="match status" value="1"/>
</dbReference>
<feature type="transmembrane region" description="Helical" evidence="10">
    <location>
        <begin position="401"/>
        <end position="422"/>
    </location>
</feature>
<comment type="subcellular location">
    <subcellularLocation>
        <location evidence="1">Endomembrane system</location>
        <topology evidence="1">Multi-pass membrane protein</topology>
    </subcellularLocation>
</comment>
<sequence length="780" mass="83983">MGVMECELCGLPAPIPPIITNGHEFCCHGCSAVFSSFGKGILGGNKPLPPPEQNPPQLTGSEAFLRIEGMHCSSCEILIQHSAEKLEGIHSVTTSYATSSAKVVYDPEIIDKSKLPEALSLSGYRAHFHSDKLSAKNEDLSLLRFVLSVGLAGMVMMLNVAFFYPVDLGLVSLKELEPVSWLAFKVVPKVMLGFTTIVIFVVGFPILRGAWIGLRTRILNMDNLLAIAILAAYGYSFGQIITGKLDLYFDVAAVIVAAVTVGRYYEREAKNNATLELSNIIETWAPSTQVVRNGEVISLTPDEIESGDLLIVRENEHIPVDGKIISGKGAIDESIMTGEPFPVIRETGDSVLGGTLIVEGNLEIEVGHKVESQMKNLARILWTVQSSTLGALGIADRMARVFVPLVLSIAILVTGWMLWIGIQPSSALLAGLATLIVSCPCTFGLAVPLTTANAISSALRNGIIFSSADIFEKPPKFDTVAIDKTGTLTTAQMGVKNVFGDEDLIEYAAAVERVSSHPIAEAIAKLDSHRTATDFIIHPGKGAEATVDGRRVAVGSKSLFALLNWNFNDKVKLALSNFSSTEEVISYVGWDGSIYGAIITHDQRRPEWEEFVNRLRENKHVVLLTGAENQSGYEDQVDELYVGVPPEAKAAVIRQLKYNGPVVMIGDGNNDAPALAEADLGIAFGVPTSLAADAADVVIPGNRLDRIFTAFALIETTRRRIRQNIGWALLYNAIAIPLALSGQLNPLLAALAMASSSFLVVWNSSRSIGKSNSVGYQLNP</sequence>
<dbReference type="InterPro" id="IPR059000">
    <property type="entry name" value="ATPase_P-type_domA"/>
</dbReference>
<gene>
    <name evidence="12" type="ORF">METZ01_LOCUS89596</name>
</gene>
<evidence type="ECO:0000313" key="12">
    <source>
        <dbReference type="EMBL" id="SVA36742.1"/>
    </source>
</evidence>
<dbReference type="Pfam" id="PF00122">
    <property type="entry name" value="E1-E2_ATPase"/>
    <property type="match status" value="1"/>
</dbReference>
<dbReference type="Gene3D" id="1.20.1110.10">
    <property type="entry name" value="Calcium-transporting ATPase, transmembrane domain"/>
    <property type="match status" value="1"/>
</dbReference>
<dbReference type="SUPFAM" id="SSF56784">
    <property type="entry name" value="HAD-like"/>
    <property type="match status" value="1"/>
</dbReference>
<evidence type="ECO:0000256" key="10">
    <source>
        <dbReference type="SAM" id="Phobius"/>
    </source>
</evidence>
<dbReference type="GO" id="GO:0043682">
    <property type="term" value="F:P-type divalent copper transporter activity"/>
    <property type="evidence" value="ECO:0007669"/>
    <property type="project" value="TreeGrafter"/>
</dbReference>
<evidence type="ECO:0000256" key="1">
    <source>
        <dbReference type="ARBA" id="ARBA00004127"/>
    </source>
</evidence>
<keyword evidence="6" id="KW-0067">ATP-binding</keyword>
<dbReference type="Gene3D" id="3.40.1110.10">
    <property type="entry name" value="Calcium-transporting ATPase, cytoplasmic domain N"/>
    <property type="match status" value="1"/>
</dbReference>
<dbReference type="GO" id="GO:0016020">
    <property type="term" value="C:membrane"/>
    <property type="evidence" value="ECO:0007669"/>
    <property type="project" value="InterPro"/>
</dbReference>
<dbReference type="Gene3D" id="3.30.70.100">
    <property type="match status" value="1"/>
</dbReference>
<feature type="transmembrane region" description="Helical" evidence="10">
    <location>
        <begin position="247"/>
        <end position="265"/>
    </location>
</feature>
<dbReference type="Pfam" id="PF00403">
    <property type="entry name" value="HMA"/>
    <property type="match status" value="1"/>
</dbReference>
<keyword evidence="5" id="KW-0547">Nucleotide-binding</keyword>
<dbReference type="InterPro" id="IPR036163">
    <property type="entry name" value="HMA_dom_sf"/>
</dbReference>
<dbReference type="GO" id="GO:0016887">
    <property type="term" value="F:ATP hydrolysis activity"/>
    <property type="evidence" value="ECO:0007669"/>
    <property type="project" value="InterPro"/>
</dbReference>
<dbReference type="PANTHER" id="PTHR43520">
    <property type="entry name" value="ATP7, ISOFORM B"/>
    <property type="match status" value="1"/>
</dbReference>
<evidence type="ECO:0000256" key="6">
    <source>
        <dbReference type="ARBA" id="ARBA00022840"/>
    </source>
</evidence>
<dbReference type="Gene3D" id="3.40.50.1000">
    <property type="entry name" value="HAD superfamily/HAD-like"/>
    <property type="match status" value="1"/>
</dbReference>
<comment type="similarity">
    <text evidence="2">Belongs to the cation transport ATPase (P-type) (TC 3.A.3) family. Type IB subfamily.</text>
</comment>
<dbReference type="InterPro" id="IPR027256">
    <property type="entry name" value="P-typ_ATPase_IB"/>
</dbReference>
<evidence type="ECO:0000256" key="3">
    <source>
        <dbReference type="ARBA" id="ARBA00022692"/>
    </source>
</evidence>
<dbReference type="GO" id="GO:0005524">
    <property type="term" value="F:ATP binding"/>
    <property type="evidence" value="ECO:0007669"/>
    <property type="project" value="UniProtKB-KW"/>
</dbReference>
<keyword evidence="3 10" id="KW-0812">Transmembrane</keyword>
<dbReference type="InterPro" id="IPR008250">
    <property type="entry name" value="ATPase_P-typ_transduc_dom_A_sf"/>
</dbReference>
<keyword evidence="4" id="KW-0479">Metal-binding</keyword>
<dbReference type="NCBIfam" id="TIGR01494">
    <property type="entry name" value="ATPase_P-type"/>
    <property type="match status" value="1"/>
</dbReference>
<accession>A0A381V8M6</accession>
<feature type="transmembrane region" description="Helical" evidence="10">
    <location>
        <begin position="223"/>
        <end position="241"/>
    </location>
</feature>
<dbReference type="InterPro" id="IPR018303">
    <property type="entry name" value="ATPase_P-typ_P_site"/>
</dbReference>
<keyword evidence="8 10" id="KW-1133">Transmembrane helix</keyword>
<dbReference type="PROSITE" id="PS00154">
    <property type="entry name" value="ATPASE_E1_E2"/>
    <property type="match status" value="1"/>
</dbReference>
<dbReference type="AlphaFoldDB" id="A0A381V8M6"/>
<feature type="domain" description="HMA" evidence="11">
    <location>
        <begin position="61"/>
        <end position="127"/>
    </location>
</feature>
<dbReference type="PRINTS" id="PR00119">
    <property type="entry name" value="CATATPASE"/>
</dbReference>
<dbReference type="Gene3D" id="2.70.150.10">
    <property type="entry name" value="Calcium-transporting ATPase, cytoplasmic transduction domain A"/>
    <property type="match status" value="1"/>
</dbReference>
<dbReference type="InterPro" id="IPR023214">
    <property type="entry name" value="HAD_sf"/>
</dbReference>
<evidence type="ECO:0000256" key="2">
    <source>
        <dbReference type="ARBA" id="ARBA00006024"/>
    </source>
</evidence>
<dbReference type="InterPro" id="IPR036412">
    <property type="entry name" value="HAD-like_sf"/>
</dbReference>
<feature type="transmembrane region" description="Helical" evidence="10">
    <location>
        <begin position="724"/>
        <end position="740"/>
    </location>
</feature>
<evidence type="ECO:0000256" key="9">
    <source>
        <dbReference type="ARBA" id="ARBA00023136"/>
    </source>
</evidence>
<proteinExistence type="inferred from homology"/>
<dbReference type="InterPro" id="IPR023299">
    <property type="entry name" value="ATPase_P-typ_cyto_dom_N"/>
</dbReference>
<evidence type="ECO:0000256" key="5">
    <source>
        <dbReference type="ARBA" id="ARBA00022741"/>
    </source>
</evidence>
<protein>
    <recommendedName>
        <fullName evidence="11">HMA domain-containing protein</fullName>
    </recommendedName>
</protein>
<evidence type="ECO:0000259" key="11">
    <source>
        <dbReference type="PROSITE" id="PS50846"/>
    </source>
</evidence>
<dbReference type="Pfam" id="PF00702">
    <property type="entry name" value="Hydrolase"/>
    <property type="match status" value="1"/>
</dbReference>
<dbReference type="PROSITE" id="PS50846">
    <property type="entry name" value="HMA_2"/>
    <property type="match status" value="1"/>
</dbReference>
<dbReference type="InterPro" id="IPR001757">
    <property type="entry name" value="P_typ_ATPase"/>
</dbReference>
<evidence type="ECO:0000256" key="8">
    <source>
        <dbReference type="ARBA" id="ARBA00022989"/>
    </source>
</evidence>